<gene>
    <name evidence="1" type="ORF">SCF082_LOCUS52374</name>
</gene>
<proteinExistence type="predicted"/>
<organism evidence="1 2">
    <name type="scientific">Durusdinium trenchii</name>
    <dbReference type="NCBI Taxonomy" id="1381693"/>
    <lineage>
        <taxon>Eukaryota</taxon>
        <taxon>Sar</taxon>
        <taxon>Alveolata</taxon>
        <taxon>Dinophyceae</taxon>
        <taxon>Suessiales</taxon>
        <taxon>Symbiodiniaceae</taxon>
        <taxon>Durusdinium</taxon>
    </lineage>
</organism>
<sequence>DGGVPSWLRCTLLQRLGLVWPLSGSLQVRDVLGLPTQGEGDLRRHQVEARQARVRDDRRRSGALLLAGGMCPNGCERFRVREDDHVFLQLPQLGLPMLCDRHTRRRRRKGCLERLCLRGDCGNPLTK</sequence>
<dbReference type="Proteomes" id="UP001642464">
    <property type="component" value="Unassembled WGS sequence"/>
</dbReference>
<keyword evidence="2" id="KW-1185">Reference proteome</keyword>
<dbReference type="EMBL" id="CAXAMM010044071">
    <property type="protein sequence ID" value="CAK9112973.1"/>
    <property type="molecule type" value="Genomic_DNA"/>
</dbReference>
<reference evidence="1 2" key="1">
    <citation type="submission" date="2024-02" db="EMBL/GenBank/DDBJ databases">
        <authorList>
            <person name="Chen Y."/>
            <person name="Shah S."/>
            <person name="Dougan E. K."/>
            <person name="Thang M."/>
            <person name="Chan C."/>
        </authorList>
    </citation>
    <scope>NUCLEOTIDE SEQUENCE [LARGE SCALE GENOMIC DNA]</scope>
</reference>
<protein>
    <submittedName>
        <fullName evidence="1">Uncharacterized protein</fullName>
    </submittedName>
</protein>
<feature type="non-terminal residue" evidence="1">
    <location>
        <position position="1"/>
    </location>
</feature>
<evidence type="ECO:0000313" key="2">
    <source>
        <dbReference type="Proteomes" id="UP001642464"/>
    </source>
</evidence>
<comment type="caution">
    <text evidence="1">The sequence shown here is derived from an EMBL/GenBank/DDBJ whole genome shotgun (WGS) entry which is preliminary data.</text>
</comment>
<evidence type="ECO:0000313" key="1">
    <source>
        <dbReference type="EMBL" id="CAK9112973.1"/>
    </source>
</evidence>
<name>A0ABP0SKS4_9DINO</name>
<accession>A0ABP0SKS4</accession>
<feature type="non-terminal residue" evidence="1">
    <location>
        <position position="127"/>
    </location>
</feature>